<organism evidence="1 2">
    <name type="scientific">Striga asiatica</name>
    <name type="common">Asiatic witchweed</name>
    <name type="synonym">Buchnera asiatica</name>
    <dbReference type="NCBI Taxonomy" id="4170"/>
    <lineage>
        <taxon>Eukaryota</taxon>
        <taxon>Viridiplantae</taxon>
        <taxon>Streptophyta</taxon>
        <taxon>Embryophyta</taxon>
        <taxon>Tracheophyta</taxon>
        <taxon>Spermatophyta</taxon>
        <taxon>Magnoliopsida</taxon>
        <taxon>eudicotyledons</taxon>
        <taxon>Gunneridae</taxon>
        <taxon>Pentapetalae</taxon>
        <taxon>asterids</taxon>
        <taxon>lamiids</taxon>
        <taxon>Lamiales</taxon>
        <taxon>Orobanchaceae</taxon>
        <taxon>Buchnereae</taxon>
        <taxon>Striga</taxon>
    </lineage>
</organism>
<protein>
    <submittedName>
        <fullName evidence="1">Uncharacterized protein</fullName>
    </submittedName>
</protein>
<evidence type="ECO:0000313" key="1">
    <source>
        <dbReference type="EMBL" id="GER40960.1"/>
    </source>
</evidence>
<keyword evidence="2" id="KW-1185">Reference proteome</keyword>
<sequence>MNGDLCSTESWQLPGVKEGARGFKLSCNSGLGDTVIRTRSLAGKDLHQNWKSCDDGGADEPRRGGLVCGPASRSSNWITVETEGSVGSAMEIDGRRLVLELERRRTCSRRRSRKLVTGNQGLYLWSTPSGECV</sequence>
<dbReference type="EMBL" id="BKCP01006038">
    <property type="protein sequence ID" value="GER40960.1"/>
    <property type="molecule type" value="Genomic_DNA"/>
</dbReference>
<reference evidence="2" key="1">
    <citation type="journal article" date="2019" name="Curr. Biol.">
        <title>Genome Sequence of Striga asiatica Provides Insight into the Evolution of Plant Parasitism.</title>
        <authorList>
            <person name="Yoshida S."/>
            <person name="Kim S."/>
            <person name="Wafula E.K."/>
            <person name="Tanskanen J."/>
            <person name="Kim Y.M."/>
            <person name="Honaas L."/>
            <person name="Yang Z."/>
            <person name="Spallek T."/>
            <person name="Conn C.E."/>
            <person name="Ichihashi Y."/>
            <person name="Cheong K."/>
            <person name="Cui S."/>
            <person name="Der J.P."/>
            <person name="Gundlach H."/>
            <person name="Jiao Y."/>
            <person name="Hori C."/>
            <person name="Ishida J.K."/>
            <person name="Kasahara H."/>
            <person name="Kiba T."/>
            <person name="Kim M.S."/>
            <person name="Koo N."/>
            <person name="Laohavisit A."/>
            <person name="Lee Y.H."/>
            <person name="Lumba S."/>
            <person name="McCourt P."/>
            <person name="Mortimer J.C."/>
            <person name="Mutuku J.M."/>
            <person name="Nomura T."/>
            <person name="Sasaki-Sekimoto Y."/>
            <person name="Seto Y."/>
            <person name="Wang Y."/>
            <person name="Wakatake T."/>
            <person name="Sakakibara H."/>
            <person name="Demura T."/>
            <person name="Yamaguchi S."/>
            <person name="Yoneyama K."/>
            <person name="Manabe R.I."/>
            <person name="Nelson D.C."/>
            <person name="Schulman A.H."/>
            <person name="Timko M.P."/>
            <person name="dePamphilis C.W."/>
            <person name="Choi D."/>
            <person name="Shirasu K."/>
        </authorList>
    </citation>
    <scope>NUCLEOTIDE SEQUENCE [LARGE SCALE GENOMIC DNA]</scope>
    <source>
        <strain evidence="2">cv. UVA1</strain>
    </source>
</reference>
<gene>
    <name evidence="1" type="ORF">STAS_17668</name>
</gene>
<evidence type="ECO:0000313" key="2">
    <source>
        <dbReference type="Proteomes" id="UP000325081"/>
    </source>
</evidence>
<proteinExistence type="predicted"/>
<accession>A0A5A7Q6X3</accession>
<comment type="caution">
    <text evidence="1">The sequence shown here is derived from an EMBL/GenBank/DDBJ whole genome shotgun (WGS) entry which is preliminary data.</text>
</comment>
<dbReference type="AlphaFoldDB" id="A0A5A7Q6X3"/>
<dbReference type="Proteomes" id="UP000325081">
    <property type="component" value="Unassembled WGS sequence"/>
</dbReference>
<name>A0A5A7Q6X3_STRAF</name>